<name>A0AAD4GND9_ASPNN</name>
<evidence type="ECO:0000256" key="2">
    <source>
        <dbReference type="ARBA" id="ARBA00022759"/>
    </source>
</evidence>
<gene>
    <name evidence="7" type="ORF">FE257_003733</name>
</gene>
<dbReference type="Pfam" id="PF00545">
    <property type="entry name" value="Ribonuclease"/>
    <property type="match status" value="2"/>
</dbReference>
<evidence type="ECO:0000313" key="7">
    <source>
        <dbReference type="EMBL" id="KAF9883315.1"/>
    </source>
</evidence>
<dbReference type="Gene3D" id="3.10.450.30">
    <property type="entry name" value="Microbial ribonucleases"/>
    <property type="match status" value="2"/>
</dbReference>
<dbReference type="GO" id="GO:0016787">
    <property type="term" value="F:hydrolase activity"/>
    <property type="evidence" value="ECO:0007669"/>
    <property type="project" value="UniProtKB-KW"/>
</dbReference>
<evidence type="ECO:0000256" key="6">
    <source>
        <dbReference type="SAM" id="MobiDB-lite"/>
    </source>
</evidence>
<comment type="caution">
    <text evidence="7">The sequence shown here is derived from an EMBL/GenBank/DDBJ whole genome shotgun (WGS) entry which is preliminary data.</text>
</comment>
<keyword evidence="3" id="KW-0378">Hydrolase</keyword>
<dbReference type="SUPFAM" id="SSF53933">
    <property type="entry name" value="Microbial ribonucleases"/>
    <property type="match status" value="2"/>
</dbReference>
<dbReference type="PANTHER" id="PTHR42104:SF2">
    <property type="entry name" value="GUANYL-SPECIFIC RIBONUCLEASE, PUTATIVE (AFU_ORTHOLOGUE AFUA_4G01200)-RELATED"/>
    <property type="match status" value="1"/>
</dbReference>
<dbReference type="GO" id="GO:0046589">
    <property type="term" value="F:ribonuclease T1 activity"/>
    <property type="evidence" value="ECO:0007669"/>
    <property type="project" value="UniProtKB-EC"/>
</dbReference>
<protein>
    <submittedName>
        <fullName evidence="7">Uncharacterized protein</fullName>
    </submittedName>
</protein>
<evidence type="ECO:0000313" key="8">
    <source>
        <dbReference type="Proteomes" id="UP001194746"/>
    </source>
</evidence>
<reference evidence="7" key="1">
    <citation type="journal article" date="2019" name="Beilstein J. Org. Chem.">
        <title>Nanangenines: drimane sesquiterpenoids as the dominant metabolite cohort of a novel Australian fungus, Aspergillus nanangensis.</title>
        <authorList>
            <person name="Lacey H.J."/>
            <person name="Gilchrist C.L.M."/>
            <person name="Crombie A."/>
            <person name="Kalaitzis J.A."/>
            <person name="Vuong D."/>
            <person name="Rutledge P.J."/>
            <person name="Turner P."/>
            <person name="Pitt J.I."/>
            <person name="Lacey E."/>
            <person name="Chooi Y.H."/>
            <person name="Piggott A.M."/>
        </authorList>
    </citation>
    <scope>NUCLEOTIDE SEQUENCE</scope>
    <source>
        <strain evidence="7">MST-FP2251</strain>
    </source>
</reference>
<dbReference type="PANTHER" id="PTHR42104">
    <property type="entry name" value="EXTRACELLULAR GUANYL-SPECIFIC RIBONUCLEASE RNTA (AFU_ORTHOLOGUE AFUA_4G03230)"/>
    <property type="match status" value="1"/>
</dbReference>
<keyword evidence="2" id="KW-0255">Endonuclease</keyword>
<organism evidence="7 8">
    <name type="scientific">Aspergillus nanangensis</name>
    <dbReference type="NCBI Taxonomy" id="2582783"/>
    <lineage>
        <taxon>Eukaryota</taxon>
        <taxon>Fungi</taxon>
        <taxon>Dikarya</taxon>
        <taxon>Ascomycota</taxon>
        <taxon>Pezizomycotina</taxon>
        <taxon>Eurotiomycetes</taxon>
        <taxon>Eurotiomycetidae</taxon>
        <taxon>Eurotiales</taxon>
        <taxon>Aspergillaceae</taxon>
        <taxon>Aspergillus</taxon>
        <taxon>Aspergillus subgen. Circumdati</taxon>
    </lineage>
</organism>
<dbReference type="InterPro" id="IPR000026">
    <property type="entry name" value="N1-like"/>
</dbReference>
<keyword evidence="1" id="KW-0540">Nuclease</keyword>
<sequence length="318" mass="34750">MLFDIKSIVVYGLMTLAHASPLPELSKRAKYGDFKCPDGNILSDYDVRAATHQCQKFDDGKLGKYPASFGNMNNNQKVFNNIPDGTALREFPLLVDDVYNEGKLLKQAKTLKNKLMIAGPPGPYRIVTDYNNYGVFRGVMQHTGATVGGAYTACTRLTSTKRDTGEDNGDKEKRDNKNGDNEERSVQATETEMAEESTGHTVSDLTTRSKKKKIGSATCSDGVTLSKDDVANAFKECKKSDDYGVGGYPHKFGNMSGNSQVFDGVTKELREYPILQGATWTGGVPGQYRVVTDYSNNFLGVMIESAGASFSRCTINAD</sequence>
<evidence type="ECO:0000256" key="4">
    <source>
        <dbReference type="ARBA" id="ARBA00023157"/>
    </source>
</evidence>
<dbReference type="InterPro" id="IPR016191">
    <property type="entry name" value="Ribonuclease/ribotoxin"/>
</dbReference>
<evidence type="ECO:0000256" key="3">
    <source>
        <dbReference type="ARBA" id="ARBA00022801"/>
    </source>
</evidence>
<dbReference type="AlphaFoldDB" id="A0AAD4GND9"/>
<dbReference type="GO" id="GO:0003723">
    <property type="term" value="F:RNA binding"/>
    <property type="evidence" value="ECO:0007669"/>
    <property type="project" value="InterPro"/>
</dbReference>
<keyword evidence="4" id="KW-1015">Disulfide bond</keyword>
<proteinExistence type="predicted"/>
<keyword evidence="8" id="KW-1185">Reference proteome</keyword>
<accession>A0AAD4GND9</accession>
<dbReference type="EMBL" id="VCAU01000170">
    <property type="protein sequence ID" value="KAF9883315.1"/>
    <property type="molecule type" value="Genomic_DNA"/>
</dbReference>
<evidence type="ECO:0000256" key="5">
    <source>
        <dbReference type="ARBA" id="ARBA00023239"/>
    </source>
</evidence>
<dbReference type="Proteomes" id="UP001194746">
    <property type="component" value="Unassembled WGS sequence"/>
</dbReference>
<feature type="region of interest" description="Disordered" evidence="6">
    <location>
        <begin position="160"/>
        <end position="207"/>
    </location>
</feature>
<evidence type="ECO:0000256" key="1">
    <source>
        <dbReference type="ARBA" id="ARBA00022722"/>
    </source>
</evidence>
<keyword evidence="5" id="KW-0456">Lyase</keyword>
<feature type="compositionally biased region" description="Basic and acidic residues" evidence="6">
    <location>
        <begin position="160"/>
        <end position="185"/>
    </location>
</feature>
<reference evidence="7" key="2">
    <citation type="submission" date="2020-02" db="EMBL/GenBank/DDBJ databases">
        <authorList>
            <person name="Gilchrist C.L.M."/>
            <person name="Chooi Y.-H."/>
        </authorList>
    </citation>
    <scope>NUCLEOTIDE SEQUENCE</scope>
    <source>
        <strain evidence="7">MST-FP2251</strain>
    </source>
</reference>